<comment type="caution">
    <text evidence="7">The sequence shown here is derived from an EMBL/GenBank/DDBJ whole genome shotgun (WGS) entry which is preliminary data.</text>
</comment>
<dbReference type="VEuPathDB" id="FungiDB:A1Q1_01014"/>
<reference evidence="7 8" key="1">
    <citation type="journal article" date="2012" name="Eukaryot. Cell">
        <title>Draft genome sequence of CBS 2479, the standard type strain of Trichosporon asahii.</title>
        <authorList>
            <person name="Yang R.Y."/>
            <person name="Li H.T."/>
            <person name="Zhu H."/>
            <person name="Zhou G.P."/>
            <person name="Wang M."/>
            <person name="Wang L."/>
        </authorList>
    </citation>
    <scope>NUCLEOTIDE SEQUENCE [LARGE SCALE GENOMIC DNA]</scope>
    <source>
        <strain evidence="8">ATCC 90039 / CBS 2479 / JCM 2466 / KCTC 7840 / NCYC 2677 / UAMH 7654</strain>
    </source>
</reference>
<organism evidence="7 8">
    <name type="scientific">Trichosporon asahii var. asahii (strain ATCC 90039 / CBS 2479 / JCM 2466 / KCTC 7840 / NBRC 103889/ NCYC 2677 / UAMH 7654)</name>
    <name type="common">Yeast</name>
    <dbReference type="NCBI Taxonomy" id="1186058"/>
    <lineage>
        <taxon>Eukaryota</taxon>
        <taxon>Fungi</taxon>
        <taxon>Dikarya</taxon>
        <taxon>Basidiomycota</taxon>
        <taxon>Agaricomycotina</taxon>
        <taxon>Tremellomycetes</taxon>
        <taxon>Trichosporonales</taxon>
        <taxon>Trichosporonaceae</taxon>
        <taxon>Trichosporon</taxon>
    </lineage>
</organism>
<proteinExistence type="predicted"/>
<dbReference type="OrthoDB" id="10251073at2759"/>
<dbReference type="Proteomes" id="UP000002748">
    <property type="component" value="Unassembled WGS sequence"/>
</dbReference>
<sequence length="251" mass="28279">MTTQYVNGLIPRIRRILEQSDLSTVSAKAVRKQLIAGGEDADTIKEHRGLIDERIGEIYEELTADNEEEDESEDDRKPTAKSESAEPASSQPEPLSAKHEQTDAAMAAQLQAEYDAAMRGSRGRRAAAPPKKTPKKKVSKKRVASDSDEEQPKKKRGGGGGAFNKELLLSDTLSAFVNETKLSRPQTVKRIWDYIKANDLQDPNDKRYILCDDKMKTVFHTDKLHMFTMNKLLAEHFRDPDHVLPPKKEEH</sequence>
<comment type="subcellular location">
    <subcellularLocation>
        <location evidence="1">Nucleus</location>
    </subcellularLocation>
</comment>
<evidence type="ECO:0000256" key="4">
    <source>
        <dbReference type="ARBA" id="ARBA00023242"/>
    </source>
</evidence>
<evidence type="ECO:0000256" key="2">
    <source>
        <dbReference type="ARBA" id="ARBA00023015"/>
    </source>
</evidence>
<feature type="region of interest" description="Disordered" evidence="5">
    <location>
        <begin position="60"/>
        <end position="103"/>
    </location>
</feature>
<keyword evidence="4" id="KW-0539">Nucleus</keyword>
<feature type="compositionally biased region" description="Low complexity" evidence="5">
    <location>
        <begin position="85"/>
        <end position="95"/>
    </location>
</feature>
<dbReference type="SUPFAM" id="SSF47592">
    <property type="entry name" value="SWIB/MDM2 domain"/>
    <property type="match status" value="1"/>
</dbReference>
<dbReference type="InterPro" id="IPR019835">
    <property type="entry name" value="SWIB_domain"/>
</dbReference>
<accession>J6F3P7</accession>
<feature type="compositionally biased region" description="Basic and acidic residues" evidence="5">
    <location>
        <begin position="74"/>
        <end position="84"/>
    </location>
</feature>
<dbReference type="InterPro" id="IPR036885">
    <property type="entry name" value="SWIB_MDM2_dom_sf"/>
</dbReference>
<evidence type="ECO:0000313" key="8">
    <source>
        <dbReference type="Proteomes" id="UP000002748"/>
    </source>
</evidence>
<dbReference type="RefSeq" id="XP_014181112.1">
    <property type="nucleotide sequence ID" value="XM_014325637.1"/>
</dbReference>
<gene>
    <name evidence="7" type="ORF">A1Q1_01014</name>
</gene>
<dbReference type="SMART" id="SM00151">
    <property type="entry name" value="SWIB"/>
    <property type="match status" value="1"/>
</dbReference>
<keyword evidence="2" id="KW-0805">Transcription regulation</keyword>
<feature type="region of interest" description="Disordered" evidence="5">
    <location>
        <begin position="117"/>
        <end position="164"/>
    </location>
</feature>
<dbReference type="PANTHER" id="PTHR13844">
    <property type="entry name" value="SWI/SNF-RELATED MATRIX-ASSOCIATED ACTIN-DEPENDENT REGULATOR OF CHROMATIN SUBFAMILY D"/>
    <property type="match status" value="1"/>
</dbReference>
<evidence type="ECO:0000256" key="1">
    <source>
        <dbReference type="ARBA" id="ARBA00004123"/>
    </source>
</evidence>
<dbReference type="InterPro" id="IPR003121">
    <property type="entry name" value="SWIB_MDM2_domain"/>
</dbReference>
<dbReference type="GO" id="GO:0000500">
    <property type="term" value="C:RNA polymerase I upstream activating factor complex"/>
    <property type="evidence" value="ECO:0007669"/>
    <property type="project" value="UniProtKB-ARBA"/>
</dbReference>
<dbReference type="HOGENOM" id="CLU_046065_1_1_1"/>
<dbReference type="PROSITE" id="PS51925">
    <property type="entry name" value="SWIB_MDM2"/>
    <property type="match status" value="1"/>
</dbReference>
<protein>
    <recommendedName>
        <fullName evidence="6">DM2 domain-containing protein</fullName>
    </recommendedName>
</protein>
<evidence type="ECO:0000313" key="7">
    <source>
        <dbReference type="EMBL" id="EJT49862.1"/>
    </source>
</evidence>
<dbReference type="EMBL" id="ALBS01000145">
    <property type="protein sequence ID" value="EJT49862.1"/>
    <property type="molecule type" value="Genomic_DNA"/>
</dbReference>
<dbReference type="GeneID" id="25984528"/>
<dbReference type="AlphaFoldDB" id="J6F3P7"/>
<feature type="domain" description="DM2" evidence="6">
    <location>
        <begin position="162"/>
        <end position="239"/>
    </location>
</feature>
<dbReference type="Pfam" id="PF02201">
    <property type="entry name" value="SWIB"/>
    <property type="match status" value="1"/>
</dbReference>
<dbReference type="KEGG" id="tasa:A1Q1_01014"/>
<dbReference type="CDD" id="cd10567">
    <property type="entry name" value="SWIB-MDM2_like"/>
    <property type="match status" value="1"/>
</dbReference>
<evidence type="ECO:0000256" key="3">
    <source>
        <dbReference type="ARBA" id="ARBA00023163"/>
    </source>
</evidence>
<name>J6F3P7_TRIAS</name>
<dbReference type="Gene3D" id="1.10.245.10">
    <property type="entry name" value="SWIB/MDM2 domain"/>
    <property type="match status" value="1"/>
</dbReference>
<keyword evidence="3" id="KW-0804">Transcription</keyword>
<dbReference type="GO" id="GO:0001181">
    <property type="term" value="F:RNA polymerase I general transcription initiation factor activity"/>
    <property type="evidence" value="ECO:0007669"/>
    <property type="project" value="UniProtKB-ARBA"/>
</dbReference>
<evidence type="ECO:0000256" key="5">
    <source>
        <dbReference type="SAM" id="MobiDB-lite"/>
    </source>
</evidence>
<dbReference type="FunFam" id="1.10.245.10:FF:000004">
    <property type="entry name" value="Upstream activation factor subunit"/>
    <property type="match status" value="1"/>
</dbReference>
<evidence type="ECO:0000259" key="6">
    <source>
        <dbReference type="PROSITE" id="PS51925"/>
    </source>
</evidence>
<feature type="compositionally biased region" description="Basic residues" evidence="5">
    <location>
        <begin position="132"/>
        <end position="142"/>
    </location>
</feature>
<feature type="compositionally biased region" description="Acidic residues" evidence="5">
    <location>
        <begin position="60"/>
        <end position="73"/>
    </location>
</feature>